<evidence type="ECO:0000313" key="10">
    <source>
        <dbReference type="Ensembl" id="ENSMZEP00005023103.1"/>
    </source>
</evidence>
<dbReference type="PANTHER" id="PTHR21212">
    <property type="entry name" value="BERNARDINELLI-SEIP CONGENITAL LIPODYSTROPHY 2 HOMOLOG BSCL2 PROTEIN"/>
    <property type="match status" value="1"/>
</dbReference>
<accession>A0A3P9CL88</accession>
<feature type="region of interest" description="Disordered" evidence="8">
    <location>
        <begin position="1"/>
        <end position="27"/>
    </location>
</feature>
<proteinExistence type="predicted"/>
<dbReference type="GO" id="GO:0006629">
    <property type="term" value="P:lipid metabolic process"/>
    <property type="evidence" value="ECO:0007669"/>
    <property type="project" value="UniProtKB-KW"/>
</dbReference>
<evidence type="ECO:0000256" key="9">
    <source>
        <dbReference type="SAM" id="Phobius"/>
    </source>
</evidence>
<keyword evidence="11" id="KW-1185">Reference proteome</keyword>
<feature type="transmembrane region" description="Helical" evidence="9">
    <location>
        <begin position="56"/>
        <end position="81"/>
    </location>
</feature>
<reference evidence="10" key="2">
    <citation type="submission" date="2025-08" db="UniProtKB">
        <authorList>
            <consortium name="Ensembl"/>
        </authorList>
    </citation>
    <scope>IDENTIFICATION</scope>
</reference>
<dbReference type="Pfam" id="PF06775">
    <property type="entry name" value="Seipin"/>
    <property type="match status" value="1"/>
</dbReference>
<keyword evidence="3 9" id="KW-0812">Transmembrane</keyword>
<evidence type="ECO:0000256" key="8">
    <source>
        <dbReference type="SAM" id="MobiDB-lite"/>
    </source>
</evidence>
<feature type="transmembrane region" description="Helical" evidence="9">
    <location>
        <begin position="93"/>
        <end position="112"/>
    </location>
</feature>
<dbReference type="AlphaFoldDB" id="A0A3P9CL88"/>
<dbReference type="PANTHER" id="PTHR21212:SF0">
    <property type="entry name" value="SEIPIN"/>
    <property type="match status" value="1"/>
</dbReference>
<evidence type="ECO:0000256" key="3">
    <source>
        <dbReference type="ARBA" id="ARBA00022692"/>
    </source>
</evidence>
<name>A0A3P9CL88_9CICH</name>
<evidence type="ECO:0000256" key="1">
    <source>
        <dbReference type="ARBA" id="ARBA00004477"/>
    </source>
</evidence>
<evidence type="ECO:0000313" key="11">
    <source>
        <dbReference type="Proteomes" id="UP000265160"/>
    </source>
</evidence>
<evidence type="ECO:0000256" key="4">
    <source>
        <dbReference type="ARBA" id="ARBA00022824"/>
    </source>
</evidence>
<evidence type="ECO:0000256" key="2">
    <source>
        <dbReference type="ARBA" id="ARBA00022064"/>
    </source>
</evidence>
<protein>
    <recommendedName>
        <fullName evidence="2">Seipin</fullName>
    </recommendedName>
</protein>
<keyword evidence="7 9" id="KW-0472">Membrane</keyword>
<dbReference type="GO" id="GO:0140042">
    <property type="term" value="P:lipid droplet formation"/>
    <property type="evidence" value="ECO:0007669"/>
    <property type="project" value="UniProtKB-ARBA"/>
</dbReference>
<dbReference type="Ensembl" id="ENSMZET00005023861.1">
    <property type="protein sequence ID" value="ENSMZEP00005023103.1"/>
    <property type="gene ID" value="ENSMZEG00005017305.1"/>
</dbReference>
<dbReference type="Proteomes" id="UP000265160">
    <property type="component" value="LG7"/>
</dbReference>
<organism evidence="10 11">
    <name type="scientific">Maylandia zebra</name>
    <name type="common">zebra mbuna</name>
    <dbReference type="NCBI Taxonomy" id="106582"/>
    <lineage>
        <taxon>Eukaryota</taxon>
        <taxon>Metazoa</taxon>
        <taxon>Chordata</taxon>
        <taxon>Craniata</taxon>
        <taxon>Vertebrata</taxon>
        <taxon>Euteleostomi</taxon>
        <taxon>Actinopterygii</taxon>
        <taxon>Neopterygii</taxon>
        <taxon>Teleostei</taxon>
        <taxon>Neoteleostei</taxon>
        <taxon>Acanthomorphata</taxon>
        <taxon>Ovalentaria</taxon>
        <taxon>Cichlomorphae</taxon>
        <taxon>Cichliformes</taxon>
        <taxon>Cichlidae</taxon>
        <taxon>African cichlids</taxon>
        <taxon>Pseudocrenilabrinae</taxon>
        <taxon>Haplochromini</taxon>
        <taxon>Maylandia</taxon>
        <taxon>Maylandia zebra complex</taxon>
    </lineage>
</organism>
<evidence type="ECO:0000256" key="6">
    <source>
        <dbReference type="ARBA" id="ARBA00023098"/>
    </source>
</evidence>
<dbReference type="GO" id="GO:0005789">
    <property type="term" value="C:endoplasmic reticulum membrane"/>
    <property type="evidence" value="ECO:0007669"/>
    <property type="project" value="UniProtKB-SubCell"/>
</dbReference>
<dbReference type="STRING" id="106582.ENSMZEP00005023103"/>
<evidence type="ECO:0000256" key="7">
    <source>
        <dbReference type="ARBA" id="ARBA00023136"/>
    </source>
</evidence>
<evidence type="ECO:0000256" key="5">
    <source>
        <dbReference type="ARBA" id="ARBA00022989"/>
    </source>
</evidence>
<dbReference type="GeneTree" id="ENSGT00940000169873"/>
<reference evidence="10" key="3">
    <citation type="submission" date="2025-09" db="UniProtKB">
        <authorList>
            <consortium name="Ensembl"/>
        </authorList>
    </citation>
    <scope>IDENTIFICATION</scope>
</reference>
<dbReference type="InterPro" id="IPR009617">
    <property type="entry name" value="Seipin"/>
</dbReference>
<reference evidence="10 11" key="1">
    <citation type="journal article" date="2014" name="Nature">
        <title>The genomic substrate for adaptive radiation in African cichlid fish.</title>
        <authorList>
            <person name="Brawand D."/>
            <person name="Wagner C.E."/>
            <person name="Li Y.I."/>
            <person name="Malinsky M."/>
            <person name="Keller I."/>
            <person name="Fan S."/>
            <person name="Simakov O."/>
            <person name="Ng A.Y."/>
            <person name="Lim Z.W."/>
            <person name="Bezault E."/>
            <person name="Turner-Maier J."/>
            <person name="Johnson J."/>
            <person name="Alcazar R."/>
            <person name="Noh H.J."/>
            <person name="Russell P."/>
            <person name="Aken B."/>
            <person name="Alfoldi J."/>
            <person name="Amemiya C."/>
            <person name="Azzouzi N."/>
            <person name="Baroiller J.F."/>
            <person name="Barloy-Hubler F."/>
            <person name="Berlin A."/>
            <person name="Bloomquist R."/>
            <person name="Carleton K.L."/>
            <person name="Conte M.A."/>
            <person name="D'Cotta H."/>
            <person name="Eshel O."/>
            <person name="Gaffney L."/>
            <person name="Galibert F."/>
            <person name="Gante H.F."/>
            <person name="Gnerre S."/>
            <person name="Greuter L."/>
            <person name="Guyon R."/>
            <person name="Haddad N.S."/>
            <person name="Haerty W."/>
            <person name="Harris R.M."/>
            <person name="Hofmann H.A."/>
            <person name="Hourlier T."/>
            <person name="Hulata G."/>
            <person name="Jaffe D.B."/>
            <person name="Lara M."/>
            <person name="Lee A.P."/>
            <person name="MacCallum I."/>
            <person name="Mwaiko S."/>
            <person name="Nikaido M."/>
            <person name="Nishihara H."/>
            <person name="Ozouf-Costaz C."/>
            <person name="Penman D.J."/>
            <person name="Przybylski D."/>
            <person name="Rakotomanga M."/>
            <person name="Renn S.C.P."/>
            <person name="Ribeiro F.J."/>
            <person name="Ron M."/>
            <person name="Salzburger W."/>
            <person name="Sanchez-Pulido L."/>
            <person name="Santos M.E."/>
            <person name="Searle S."/>
            <person name="Sharpe T."/>
            <person name="Swofford R."/>
            <person name="Tan F.J."/>
            <person name="Williams L."/>
            <person name="Young S."/>
            <person name="Yin S."/>
            <person name="Okada N."/>
            <person name="Kocher T.D."/>
            <person name="Miska E.A."/>
            <person name="Lander E.S."/>
            <person name="Venkatesh B."/>
            <person name="Fernald R.D."/>
            <person name="Meyer A."/>
            <person name="Ponting C.P."/>
            <person name="Streelman J.T."/>
            <person name="Lindblad-Toh K."/>
            <person name="Seehausen O."/>
            <person name="Di Palma F."/>
        </authorList>
    </citation>
    <scope>NUCLEOTIDE SEQUENCE</scope>
</reference>
<keyword evidence="5 9" id="KW-1133">Transmembrane helix</keyword>
<keyword evidence="6" id="KW-0443">Lipid metabolism</keyword>
<keyword evidence="4" id="KW-0256">Endoplasmic reticulum</keyword>
<comment type="subcellular location">
    <subcellularLocation>
        <location evidence="1">Endoplasmic reticulum membrane</location>
        <topology evidence="1">Multi-pass membrane protein</topology>
    </subcellularLocation>
</comment>
<sequence length="113" mass="12501">MEGEDKRLHGYGGDPPTDASSSGSETLGGAMGPLLHWLHDVAAVTLLKARRTLLQAAILFCVLVLLLWVSIFLYGSFYYSYMPTVSFSTPVHFFYTRCYIPDLACLTVFSIVT</sequence>